<dbReference type="Pfam" id="PF18911">
    <property type="entry name" value="PKD_4"/>
    <property type="match status" value="1"/>
</dbReference>
<dbReference type="EMBL" id="VORY01000019">
    <property type="protein sequence ID" value="TXD92597.1"/>
    <property type="molecule type" value="Genomic_DNA"/>
</dbReference>
<dbReference type="RefSeq" id="WP_146933669.1">
    <property type="nucleotide sequence ID" value="NZ_CBCSHZ010000018.1"/>
</dbReference>
<keyword evidence="5" id="KW-1185">Reference proteome</keyword>
<dbReference type="SUPFAM" id="SSF49299">
    <property type="entry name" value="PKD domain"/>
    <property type="match status" value="1"/>
</dbReference>
<dbReference type="InterPro" id="IPR025667">
    <property type="entry name" value="SprB_repeat"/>
</dbReference>
<evidence type="ECO:0000259" key="3">
    <source>
        <dbReference type="PROSITE" id="PS50093"/>
    </source>
</evidence>
<dbReference type="InterPro" id="IPR000601">
    <property type="entry name" value="PKD_dom"/>
</dbReference>
<evidence type="ECO:0000256" key="2">
    <source>
        <dbReference type="ARBA" id="ARBA00023157"/>
    </source>
</evidence>
<dbReference type="Pfam" id="PF13385">
    <property type="entry name" value="Laminin_G_3"/>
    <property type="match status" value="1"/>
</dbReference>
<dbReference type="SUPFAM" id="SSF49899">
    <property type="entry name" value="Concanavalin A-like lectins/glucanases"/>
    <property type="match status" value="1"/>
</dbReference>
<dbReference type="Pfam" id="PF18962">
    <property type="entry name" value="Por_Secre_tail"/>
    <property type="match status" value="1"/>
</dbReference>
<evidence type="ECO:0000256" key="1">
    <source>
        <dbReference type="ARBA" id="ARBA00022729"/>
    </source>
</evidence>
<dbReference type="NCBIfam" id="TIGR04183">
    <property type="entry name" value="Por_Secre_tail"/>
    <property type="match status" value="1"/>
</dbReference>
<dbReference type="InterPro" id="IPR013783">
    <property type="entry name" value="Ig-like_fold"/>
</dbReference>
<dbReference type="Pfam" id="PF13573">
    <property type="entry name" value="SprB"/>
    <property type="match status" value="12"/>
</dbReference>
<dbReference type="GO" id="GO:0005975">
    <property type="term" value="P:carbohydrate metabolic process"/>
    <property type="evidence" value="ECO:0007669"/>
    <property type="project" value="UniProtKB-ARBA"/>
</dbReference>
<dbReference type="Gene3D" id="2.60.40.740">
    <property type="match status" value="2"/>
</dbReference>
<gene>
    <name evidence="4" type="ORF">ES724_13235</name>
</gene>
<organism evidence="4 5">
    <name type="scientific">Gillisia hiemivivida</name>
    <dbReference type="NCBI Taxonomy" id="291190"/>
    <lineage>
        <taxon>Bacteria</taxon>
        <taxon>Pseudomonadati</taxon>
        <taxon>Bacteroidota</taxon>
        <taxon>Flavobacteriia</taxon>
        <taxon>Flavobacteriales</taxon>
        <taxon>Flavobacteriaceae</taxon>
        <taxon>Gillisia</taxon>
    </lineage>
</organism>
<dbReference type="PROSITE" id="PS50093">
    <property type="entry name" value="PKD"/>
    <property type="match status" value="1"/>
</dbReference>
<protein>
    <submittedName>
        <fullName evidence="4">T9SS type A sorting domain-containing protein</fullName>
    </submittedName>
</protein>
<dbReference type="InterPro" id="IPR035986">
    <property type="entry name" value="PKD_dom_sf"/>
</dbReference>
<evidence type="ECO:0000313" key="5">
    <source>
        <dbReference type="Proteomes" id="UP000321367"/>
    </source>
</evidence>
<comment type="caution">
    <text evidence="4">The sequence shown here is derived from an EMBL/GenBank/DDBJ whole genome shotgun (WGS) entry which is preliminary data.</text>
</comment>
<sequence length="2334" mass="250034">MGKITLMGRTPLFILLFLGSSLFINSNAFTTSEAITITGTISELNCNSVNNAAITISVDGGTAPYSYLWSDSNTSKNRTNLYAGTYTIDVTDALSVTASKTFVINNPTPITMNPSSKTNVSCFSGNDGVITAGSVSGGNNVYEYSIDGTNFQSSNIFSNLAAGNYTITVKDANNCRTSNSISLTQPTQLTMQNSSFTAVSCNGESDGSITVGIAAGGSGTHVYSIDGINFKSTRTFNNLAAGSYPITVKDANDCKISGNITISEPSALTINASSTTTVSCNGGANGTITAGTVSGGNSGYEYSIDGSNFQTNTSFSGQSAGTYTISVRDSKGCTATETITVTEPSALTMTSASLTPTSCNGTSDGTITAGTVSGGNSGYEYSIDGSNFQTRKNFTGLAAGNYIITAKDSKACLITESVTITQPSVLSMQAATLTAVTCFGEADGAIVAGAVSGGNNGYEYSINGTDYQSNKNFSNLSAGIYTITAKDAKACTITEIVEVMEPIALTMQAATFEVVGCAGAADGNITAGIVSGGNANYEYSINGTTFQSNGTFTGLSGGNYTLIVRDAKGCLISEDIEIAEPSTLKMEPAELFHVKCYDSGDGEIIAGLVTGGNGEYEYSLDGINFNPSNTFNELNVGDHTITVRDAKGCTASETVTLTGPQILEMDPATKTDISCNGASDATVTAGAVRGGTTGYQYSIDGVNFGSETTFHVLYAGTYTLTVRDLNGCKIERVVEIHEPDPLAYTPATSTEASCVGNNDGTITAGTVSGGNGGFLYSIDNTDFNNTGIFTDVAEGSYTIFIKDSKGCATQSDVIVAAPEALDATIVITNVNCFNGSDGTLSINNATGGHGAFEYSIDGSTWQTDSIFTSLIAGTYTIRIRDLDYPTCEKTLSTNTIISQPTAPISVQVATTRTTSYGTSTGTATANASGGTPGFTYAWRKQNETNVLQTTKTANGLASGNYVVTVTDQKGCSQTAELTIIEAIKAPIIPTSICPEDIDVIRTSYFEVEDRTAIGGVGPYTYSWNFGDGATPLTATGPGSHTVNYSSTGNRTITVTVTDATGISKTESIVQYVGECFKDDCGSNDFGINTFYMADANGNKVTAETCGDGQPKFLYFDLPTQSDRYSMYIEYIFSVEHADGTSTHINKGLCFYENQAIPQKVQTIQLDWECGDLLTIENVYMTFSNNIKWKCGQGPNPKCYSTNNNEVVITPLYARATPNELLCNGSNTGIVTVKANGGYGPYQYSITNATSGYQSSNEFHNLTAGSHTVWVKDNEGTVFQAAPVTIDQPLSPITLSVNSTNPICFGQTGEATVTPNGGTPFVSETGGSYYTYLWNDASEQTTGTATNLTGGEYTITVIDKNGCQAIETVTIVEPAQITLATAGEDQNFSCGFNGTNLLGNVPLEGTGTWTIVSGAGGQIIEPNNAQSYFTGTTGSYTLKWTIANESNTCTTSDEMIISFTADCSTLDFDGIDDHISMGDNYNLDSGNFTVEAWVKLNSVNGQRTIVSKRDSQNISAGGYDLSINSGSPTFKWGNSTVTSSYKLTTSRWYHVAVIFTDGQAKLYVDGIKVGNGSASNPTATSSPFLIGAIFRGNKPENPVNYFHGWIEEVRIWQNALQEEQLRFMMNQRLEVNVSPVKGTVLPLVVPGDLPFANLSGYYQLIGNELVNGFTLDKATTKADGQLKNIETTQENSAPLPYISKATGQWRNKNTWKRPDVWDAPNSLGINGEPINWNIAQIAHDITSGGKDIYMLGLLSQIGELNMANPNQSLDENNSGQGITITHYLDLNGSIDLVGESQLVQTEGSILAPSSAGFIERDQQGTASSYNYNYWSSPVVDQGTLDTNYMISKVMLDGTDTDNTKNILFGNGVTFADGNYSNPRKISNYWIWKFRGTADEYSEWKHIGSNGVLKQGEGYTMKGTSGDASIADRQNYVYKGRPNNGTITLNIGQDQNYLLGNPYPSAIDAKKFILDNIKDSGGLNSKNVFTGAVYFWDHFAGKTHILREYVGGYATYNLIDGVKAIAMDDRINSNTDAVASKTPGQYIPVGQGFFVNSMPDPSLSGVETIVGGDVVFKNSQRVFAREAVGSSQFLAQEKTEETSKEAAPLGKIRINFHSPKGYRRELLVGISPYATNGFDLGYDAPLNEYNVEDMFWLIKEHEFVIQGVSNFDKEQVLPIGMMIDKEGPITISLKSWENLPEDKEVYIHDKLNDSIHDIKEVAYETTTKPGYIVDRFALIFFKEQETPTDTVQIVKEEPKDFLLSLKHNYRDNEIQILNKDEILISHLYLYDLNGKLLEDHSSIPNVKEARISIKNYPSGVYIVKLKTANEIITQKIIMKN</sequence>
<dbReference type="Gene3D" id="2.60.40.10">
    <property type="entry name" value="Immunoglobulins"/>
    <property type="match status" value="1"/>
</dbReference>
<dbReference type="Proteomes" id="UP000321367">
    <property type="component" value="Unassembled WGS sequence"/>
</dbReference>
<dbReference type="Gene3D" id="2.60.120.200">
    <property type="match status" value="1"/>
</dbReference>
<dbReference type="OrthoDB" id="2582440at2"/>
<dbReference type="InterPro" id="IPR006558">
    <property type="entry name" value="LamG-like"/>
</dbReference>
<dbReference type="GO" id="GO:0004553">
    <property type="term" value="F:hydrolase activity, hydrolyzing O-glycosyl compounds"/>
    <property type="evidence" value="ECO:0007669"/>
    <property type="project" value="UniProtKB-ARBA"/>
</dbReference>
<keyword evidence="2" id="KW-1015">Disulfide bond</keyword>
<dbReference type="InterPro" id="IPR026444">
    <property type="entry name" value="Secre_tail"/>
</dbReference>
<feature type="domain" description="PKD" evidence="3">
    <location>
        <begin position="1018"/>
        <end position="1068"/>
    </location>
</feature>
<dbReference type="SMART" id="SM00560">
    <property type="entry name" value="LamGL"/>
    <property type="match status" value="1"/>
</dbReference>
<reference evidence="4 5" key="1">
    <citation type="submission" date="2019-08" db="EMBL/GenBank/DDBJ databases">
        <title>Genome sequence of Gillisia hiemivivida IC154 (type strain).</title>
        <authorList>
            <person name="Bowman J.P."/>
        </authorList>
    </citation>
    <scope>NUCLEOTIDE SEQUENCE [LARGE SCALE GENOMIC DNA]</scope>
    <source>
        <strain evidence="4 5">IC154</strain>
    </source>
</reference>
<dbReference type="CDD" id="cd00146">
    <property type="entry name" value="PKD"/>
    <property type="match status" value="1"/>
</dbReference>
<accession>A0A5C6ZRM5</accession>
<name>A0A5C6ZRM5_9FLAO</name>
<proteinExistence type="predicted"/>
<evidence type="ECO:0000313" key="4">
    <source>
        <dbReference type="EMBL" id="TXD92597.1"/>
    </source>
</evidence>
<dbReference type="InterPro" id="IPR013320">
    <property type="entry name" value="ConA-like_dom_sf"/>
</dbReference>
<keyword evidence="1" id="KW-0732">Signal</keyword>